<evidence type="ECO:0000256" key="5">
    <source>
        <dbReference type="ARBA" id="ARBA00022801"/>
    </source>
</evidence>
<accession>A0A4V6PE29</accession>
<dbReference type="AlphaFoldDB" id="A0A4V6PE29"/>
<keyword evidence="7" id="KW-0346">Stress response</keyword>
<evidence type="ECO:0000256" key="6">
    <source>
        <dbReference type="ARBA" id="ARBA00022884"/>
    </source>
</evidence>
<comment type="similarity">
    <text evidence="1">Belongs to the HicA mRNA interferase family.</text>
</comment>
<dbReference type="GO" id="GO:0016787">
    <property type="term" value="F:hydrolase activity"/>
    <property type="evidence" value="ECO:0007669"/>
    <property type="project" value="UniProtKB-KW"/>
</dbReference>
<dbReference type="GO" id="GO:0004519">
    <property type="term" value="F:endonuclease activity"/>
    <property type="evidence" value="ECO:0007669"/>
    <property type="project" value="UniProtKB-KW"/>
</dbReference>
<keyword evidence="9" id="KW-1185">Reference proteome</keyword>
<evidence type="ECO:0000256" key="7">
    <source>
        <dbReference type="ARBA" id="ARBA00023016"/>
    </source>
</evidence>
<evidence type="ECO:0000256" key="3">
    <source>
        <dbReference type="ARBA" id="ARBA00022722"/>
    </source>
</evidence>
<keyword evidence="6" id="KW-0694">RNA-binding</keyword>
<dbReference type="SUPFAM" id="SSF54786">
    <property type="entry name" value="YcfA/nrd intein domain"/>
    <property type="match status" value="1"/>
</dbReference>
<evidence type="ECO:0000256" key="1">
    <source>
        <dbReference type="ARBA" id="ARBA00006620"/>
    </source>
</evidence>
<dbReference type="Pfam" id="PF07927">
    <property type="entry name" value="HicA_toxin"/>
    <property type="match status" value="1"/>
</dbReference>
<evidence type="ECO:0000313" key="8">
    <source>
        <dbReference type="EMBL" id="TDD54907.1"/>
    </source>
</evidence>
<keyword evidence="4" id="KW-0255">Endonuclease</keyword>
<keyword evidence="5" id="KW-0378">Hydrolase</keyword>
<organism evidence="8 9">
    <name type="scientific">Saccharopolyspora elongata</name>
    <dbReference type="NCBI Taxonomy" id="2530387"/>
    <lineage>
        <taxon>Bacteria</taxon>
        <taxon>Bacillati</taxon>
        <taxon>Actinomycetota</taxon>
        <taxon>Actinomycetes</taxon>
        <taxon>Pseudonocardiales</taxon>
        <taxon>Pseudonocardiaceae</taxon>
        <taxon>Saccharopolyspora</taxon>
    </lineage>
</organism>
<comment type="caution">
    <text evidence="8">The sequence shown here is derived from an EMBL/GenBank/DDBJ whole genome shotgun (WGS) entry which is preliminary data.</text>
</comment>
<gene>
    <name evidence="8" type="ORF">E1288_06555</name>
</gene>
<sequence length="65" mass="7190">MKRAGVVAALMSNGCEPLRNRGGHEVYMCPCRRHRTAVPNHRLITAGVCRSIGKQMACLPEGWLQ</sequence>
<evidence type="ECO:0000313" key="9">
    <source>
        <dbReference type="Proteomes" id="UP000294947"/>
    </source>
</evidence>
<keyword evidence="3" id="KW-0540">Nuclease</keyword>
<dbReference type="InterPro" id="IPR038570">
    <property type="entry name" value="HicA_sf"/>
</dbReference>
<dbReference type="Gene3D" id="3.30.920.30">
    <property type="entry name" value="Hypothetical protein"/>
    <property type="match status" value="1"/>
</dbReference>
<evidence type="ECO:0000256" key="4">
    <source>
        <dbReference type="ARBA" id="ARBA00022759"/>
    </source>
</evidence>
<dbReference type="Proteomes" id="UP000294947">
    <property type="component" value="Unassembled WGS sequence"/>
</dbReference>
<keyword evidence="2" id="KW-1277">Toxin-antitoxin system</keyword>
<dbReference type="OrthoDB" id="4425504at2"/>
<dbReference type="EMBL" id="SMKW01000005">
    <property type="protein sequence ID" value="TDD54907.1"/>
    <property type="molecule type" value="Genomic_DNA"/>
</dbReference>
<reference evidence="8 9" key="1">
    <citation type="submission" date="2019-03" db="EMBL/GenBank/DDBJ databases">
        <title>Draft genome sequences of novel Actinobacteria.</title>
        <authorList>
            <person name="Sahin N."/>
            <person name="Ay H."/>
            <person name="Saygin H."/>
        </authorList>
    </citation>
    <scope>NUCLEOTIDE SEQUENCE [LARGE SCALE GENOMIC DNA]</scope>
    <source>
        <strain evidence="8 9">7K502</strain>
    </source>
</reference>
<dbReference type="InterPro" id="IPR012933">
    <property type="entry name" value="HicA_mRNA_interferase"/>
</dbReference>
<dbReference type="GO" id="GO:0003729">
    <property type="term" value="F:mRNA binding"/>
    <property type="evidence" value="ECO:0007669"/>
    <property type="project" value="InterPro"/>
</dbReference>
<protein>
    <submittedName>
        <fullName evidence="8">Type II toxin-antitoxin system HicA family toxin</fullName>
    </submittedName>
</protein>
<name>A0A4V6PE29_9PSEU</name>
<proteinExistence type="inferred from homology"/>
<evidence type="ECO:0000256" key="2">
    <source>
        <dbReference type="ARBA" id="ARBA00022649"/>
    </source>
</evidence>